<dbReference type="EMBL" id="LCLJ01000001">
    <property type="protein sequence ID" value="KKU15892.1"/>
    <property type="molecule type" value="Genomic_DNA"/>
</dbReference>
<accession>A0A0G1N6E9</accession>
<keyword evidence="1" id="KW-0472">Membrane</keyword>
<feature type="transmembrane region" description="Helical" evidence="1">
    <location>
        <begin position="52"/>
        <end position="73"/>
    </location>
</feature>
<evidence type="ECO:0000256" key="1">
    <source>
        <dbReference type="SAM" id="Phobius"/>
    </source>
</evidence>
<dbReference type="Proteomes" id="UP000034727">
    <property type="component" value="Unassembled WGS sequence"/>
</dbReference>
<name>A0A0G1N6E9_9BACT</name>
<reference evidence="2 3" key="1">
    <citation type="journal article" date="2015" name="Nature">
        <title>rRNA introns, odd ribosomes, and small enigmatic genomes across a large radiation of phyla.</title>
        <authorList>
            <person name="Brown C.T."/>
            <person name="Hug L.A."/>
            <person name="Thomas B.C."/>
            <person name="Sharon I."/>
            <person name="Castelle C.J."/>
            <person name="Singh A."/>
            <person name="Wilkins M.J."/>
            <person name="Williams K.H."/>
            <person name="Banfield J.F."/>
        </authorList>
    </citation>
    <scope>NUCLEOTIDE SEQUENCE [LARGE SCALE GENOMIC DNA]</scope>
</reference>
<proteinExistence type="predicted"/>
<organism evidence="2 3">
    <name type="scientific">Candidatus Jorgensenbacteria bacterium GW2011_GWA2_45_9</name>
    <dbReference type="NCBI Taxonomy" id="1618663"/>
    <lineage>
        <taxon>Bacteria</taxon>
        <taxon>Candidatus Joergenseniibacteriota</taxon>
    </lineage>
</organism>
<protein>
    <recommendedName>
        <fullName evidence="4">DUF4012 domain-containing protein</fullName>
    </recommendedName>
</protein>
<evidence type="ECO:0000313" key="3">
    <source>
        <dbReference type="Proteomes" id="UP000034727"/>
    </source>
</evidence>
<comment type="caution">
    <text evidence="2">The sequence shown here is derived from an EMBL/GenBank/DDBJ whole genome shotgun (WGS) entry which is preliminary data.</text>
</comment>
<dbReference type="Pfam" id="PF13196">
    <property type="entry name" value="DUF4012"/>
    <property type="match status" value="1"/>
</dbReference>
<sequence length="698" mass="77387">MEKRVPRKNIQPVLVDVKKPDGNYGRISRIETVNLSKVPRAPAFKFFSVGKIAFGIVVSALVLIALWAGAAFLRAGEIKKAFAGGVLNIAGNFSLSIQALKETRFGDAEVFLAENDKELRNMKNIMDRTYGSEALKIFGFFIPRFRNAADILEDAIELNSSVMNLASELEALTLDGMKNFQTNGALLIQNISAIRSEISGAGSKLESVRNNLAALRGFSDSLSEYEQNISGEYLKYSGELNKADIFLGGILGVLRSNEERHIAVLFQNTAEIRPGGGFVGSYADIIVQNGQMKSMDVRDIYDPDGQLDLKIVPPQEIKTMSTDWGARDANWFFDFPSSARAILFFLENSKMYSERDVKFDAAVGLNINVFESFLSATGPIELEDYKLAIDNKNFLKEIQREVETGADKRAGEPKRILKTLAPLALEKMNSVSELEREALAKSIFEHVAKKDIMIYAKDNNIQSSLVSSGVAGETLDLPNSFWGSYLAVVNANIAGGKTDVFMEQSVDARVDVDSEGGVFTDLSVNRKHTGNKEKDPWWRETNKNFIQIYAAPGSSLVSVKGNDVKNIVSKFDYEAEGYETYPELKKIEDSKIYSSSYQTWAFQAFGKSVFGTWFNVQAGKERVFSIKFETPPSDKTAVAKGRVFTFIFESQSGVSSKLKVAISAPLGYIWEESRSPFFNYETSGAAAREMIYLTLGKR</sequence>
<dbReference type="AlphaFoldDB" id="A0A0G1N6E9"/>
<keyword evidence="1" id="KW-1133">Transmembrane helix</keyword>
<gene>
    <name evidence="2" type="ORF">UX22_C0001G0034</name>
</gene>
<keyword evidence="1" id="KW-0812">Transmembrane</keyword>
<dbReference type="InterPro" id="IPR025101">
    <property type="entry name" value="DUF4012"/>
</dbReference>
<evidence type="ECO:0008006" key="4">
    <source>
        <dbReference type="Google" id="ProtNLM"/>
    </source>
</evidence>
<evidence type="ECO:0000313" key="2">
    <source>
        <dbReference type="EMBL" id="KKU15892.1"/>
    </source>
</evidence>